<dbReference type="RefSeq" id="WP_156739524.1">
    <property type="nucleotide sequence ID" value="NZ_CACRYJ010000014.1"/>
</dbReference>
<reference evidence="1 2" key="1">
    <citation type="submission" date="2019-11" db="EMBL/GenBank/DDBJ databases">
        <authorList>
            <person name="Criscuolo A."/>
        </authorList>
    </citation>
    <scope>NUCLEOTIDE SEQUENCE [LARGE SCALE GENOMIC DNA]</scope>
    <source>
        <strain evidence="1">CIP111667</strain>
    </source>
</reference>
<proteinExistence type="predicted"/>
<sequence length="157" mass="17101">MGATKNVLRRVAHTSIDLGTGSVSTITGRLPYLVLTPTDDPDVIADLAEALGLPEADRFEAERPPVFARTVKPRFRIEALPAEPDAEALALTHAKRGPVLTWPADLRTLMEVTRGGQALLLLGVTAREHDEPLHDYLARTPVHSGWIDVVRDRVTTG</sequence>
<name>A0A7M4DFC7_9MICO</name>
<dbReference type="AlphaFoldDB" id="A0A7M4DFC7"/>
<dbReference type="Proteomes" id="UP000419743">
    <property type="component" value="Unassembled WGS sequence"/>
</dbReference>
<accession>A0A7M4DFC7</accession>
<evidence type="ECO:0000313" key="2">
    <source>
        <dbReference type="Proteomes" id="UP000419743"/>
    </source>
</evidence>
<comment type="caution">
    <text evidence="1">The sequence shown here is derived from an EMBL/GenBank/DDBJ whole genome shotgun (WGS) entry which is preliminary data.</text>
</comment>
<protein>
    <submittedName>
        <fullName evidence="1">Uncharacterized protein</fullName>
    </submittedName>
</protein>
<dbReference type="EMBL" id="CACRYJ010000014">
    <property type="protein sequence ID" value="VZO35620.1"/>
    <property type="molecule type" value="Genomic_DNA"/>
</dbReference>
<gene>
    <name evidence="1" type="ORF">HALOF300_00818</name>
</gene>
<evidence type="ECO:0000313" key="1">
    <source>
        <dbReference type="EMBL" id="VZO35620.1"/>
    </source>
</evidence>
<keyword evidence="2" id="KW-1185">Reference proteome</keyword>
<organism evidence="1 2">
    <name type="scientific">Occultella aeris</name>
    <dbReference type="NCBI Taxonomy" id="2761496"/>
    <lineage>
        <taxon>Bacteria</taxon>
        <taxon>Bacillati</taxon>
        <taxon>Actinomycetota</taxon>
        <taxon>Actinomycetes</taxon>
        <taxon>Micrococcales</taxon>
        <taxon>Ruaniaceae</taxon>
        <taxon>Occultella</taxon>
    </lineage>
</organism>